<organism evidence="1 2">
    <name type="scientific">Hassallia byssoidea VB512170</name>
    <dbReference type="NCBI Taxonomy" id="1304833"/>
    <lineage>
        <taxon>Bacteria</taxon>
        <taxon>Bacillati</taxon>
        <taxon>Cyanobacteriota</taxon>
        <taxon>Cyanophyceae</taxon>
        <taxon>Nostocales</taxon>
        <taxon>Tolypothrichaceae</taxon>
        <taxon>Hassallia</taxon>
    </lineage>
</organism>
<dbReference type="AlphaFoldDB" id="A0A846H326"/>
<dbReference type="GO" id="GO:0005524">
    <property type="term" value="F:ATP binding"/>
    <property type="evidence" value="ECO:0007669"/>
    <property type="project" value="UniProtKB-KW"/>
</dbReference>
<accession>A0A846H326</accession>
<sequence>MMLKYQDYKHLLCQTNNGKNFNLWGRSTIGKTYVIQQALLKDTSCEALYLALDYPFDIDSIFLAISMGFELYASASWQQIVQSLSSGSNKLLVLDDFDRLHCSTDDLSSDLSKLKMLANLDNLSLLTVSRQPLHYFNFQSFADLFEDFQMDESNTHVF</sequence>
<dbReference type="InterPro" id="IPR027417">
    <property type="entry name" value="P-loop_NTPase"/>
</dbReference>
<protein>
    <submittedName>
        <fullName evidence="1">ATP-binding protein</fullName>
    </submittedName>
</protein>
<evidence type="ECO:0000313" key="2">
    <source>
        <dbReference type="Proteomes" id="UP000031549"/>
    </source>
</evidence>
<gene>
    <name evidence="1" type="ORF">PI95_004245</name>
</gene>
<dbReference type="EMBL" id="JTCM02000005">
    <property type="protein sequence ID" value="NEU71806.1"/>
    <property type="molecule type" value="Genomic_DNA"/>
</dbReference>
<evidence type="ECO:0000313" key="1">
    <source>
        <dbReference type="EMBL" id="NEU71806.1"/>
    </source>
</evidence>
<keyword evidence="2" id="KW-1185">Reference proteome</keyword>
<comment type="caution">
    <text evidence="1">The sequence shown here is derived from an EMBL/GenBank/DDBJ whole genome shotgun (WGS) entry which is preliminary data.</text>
</comment>
<reference evidence="1 2" key="1">
    <citation type="journal article" date="2015" name="Genome Announc.">
        <title>Draft Genome Sequence of Cyanobacterium Hassallia byssoidea Strain VB512170, Isolated from Monuments in India.</title>
        <authorList>
            <person name="Singh D."/>
            <person name="Chandrababunaidu M.M."/>
            <person name="Panda A."/>
            <person name="Sen D."/>
            <person name="Bhattacharyya S."/>
            <person name="Adhikary S.P."/>
            <person name="Tripathy S."/>
        </authorList>
    </citation>
    <scope>NUCLEOTIDE SEQUENCE [LARGE SCALE GENOMIC DNA]</scope>
    <source>
        <strain evidence="1 2">VB512170</strain>
    </source>
</reference>
<proteinExistence type="predicted"/>
<keyword evidence="1" id="KW-0067">ATP-binding</keyword>
<dbReference type="Proteomes" id="UP000031549">
    <property type="component" value="Unassembled WGS sequence"/>
</dbReference>
<keyword evidence="1" id="KW-0547">Nucleotide-binding</keyword>
<dbReference type="SUPFAM" id="SSF52540">
    <property type="entry name" value="P-loop containing nucleoside triphosphate hydrolases"/>
    <property type="match status" value="1"/>
</dbReference>
<name>A0A846H326_9CYAN</name>